<dbReference type="GO" id="GO:0007035">
    <property type="term" value="P:vacuolar acidification"/>
    <property type="evidence" value="ECO:0007669"/>
    <property type="project" value="TreeGrafter"/>
</dbReference>
<dbReference type="Proteomes" id="UP001150569">
    <property type="component" value="Unassembled WGS sequence"/>
</dbReference>
<sequence>MFGLSWCLHNSHVQIGLLSSITFLTYGIYISITSIGNGGQETLDAASYSNFAQYLTCMLSGPFMGGILNYLGPRRTVFMATIPFVLYTSSLLAYPYIHSAAFLIVAGTLTGLGNAGVWTPQGTFSNTYVTQNDKGKAIAFFFGVYALSGVMAGAIVFGLNSATDAKAISTATYATFVGLGVFGVFLALFLVSVTTVRLPDGSPVEVEPFDGWRTELRNLLRAIVAPRIMTMAPFFMASQWYSAYQFNGYNAYFYNVRSRGANLIFYRIASIVAGVVCSKIMDHTTWTVRRRGLVTWLLITILFVGSWAGALYVQFSNTPDDGQTPPHLDIAEGRYWARWLIFTIWGFLDIANNTMILWLVGCLSSQNNVVALYIGAMVSWQALGLVIAWAIDAAKVEFRVQCVISTVVGLVGLMSLLAAVVQLPNSTEYFDRAKRTPSVQIQQDLHCSPQRKADEKWQTPSNAAQVNDSPVVSLLASGGLVHVYTAQGYWLQTLEPARQCPLAGDYPVTGTALSTIHGTLAVILGSFLVLYRPHSSDLISSDTTNRWTYHEYHPTDTLSTCVQWADGTTLVLGSVRGVSLWKQEQDVVVEGSGLHKTWETRLAQACTRVAASNRYPRFATLGPCDRLVKVWYPDSEGVRRFHYLSHPAQVTAFSWQVGEVDGLDGNMEDTALLTVCHDGSTRLWTPYSADPGAPYTLAGVLDPTLAFPAAVDLLPGRNWSTTALHHKCPTPSFPFAYPLPYTVGQAAIRRAQATRKAPNLASHCADLTSQLASLSPIDHLYVALLPDGALAFWSLRLADRLPGEIRTATWLGCTRPASDPTHPPRNDLVDAPQFFTAVTGPMTAGCLLRYTDGSAAVHTLCLEWLQPFGELDLREESAPTDGELGRSASFTQVNGGSHTQSADNLRERVTRQPPRPTAVMRSNTVAGHGSCSLGSSHPPFTQTLPRAATFPAKENATMGDPEPHLRLPASTFTDMAYAQPGWLRDLTFGGSEPWPISLIQVVPTDGDRTLEQVFLTVAVEPKAGTDDGDRRSSSASSDISSEPDTRRLQWAVVRLVQVTAGPTIETIDTGHLETCVPTRHVSVSASWLPGARGFTLVVGDHLVFYLDRHHPPQSPADVGGRSSSSSLSVSDPPQFELAWSGSVRSLWADATGLNGDLQLIRRVRYGDEPANTAEACVAVLEFIHAANLQPRTVRVYLNPDKYERHLDDLPGPFGDSAGDEQGDFIRLEGIPIDAGSPELATPGTRVTEAYAPLPLDAAQSPLRLVTYAPSTGQLVFYERATDNAHLTRYMVGSVPRDLLMEQWASAATGLVATVICPIGKPVELCIWDATLAPELAAPDSVIAAASEPQSDHTLAFRLPLSVPATALAWFVTPTGAPVLAYAIGQVVGIVGRQIGSARDWTVLRELDLAARCPGTALRCLAWLPTGDLICSAQHLAFVIAASEIIPATARTLPLYHPRVLTDLVVWNRTSLAEWCLATLAAYLRDPAAHETASLDDDTPALLQPPLPPTSALLGSGLDSTSAGASSDPDPFADFTSLQATPSAMKVATEDGTWDVGANISLKADDADELAAVLPRVTLAGLPGADAVPVAKLAKALIEVRRQDLHLDDMGRRFAVLLPAHWSPESSSVASPSIWLSRCAAWARLSDTQSSLVERVRSLGGGSLSWPTARAAGLFHWLRDGAQAKRLLEEIAKQQYVAHQRDPLACMLFYLALRKKTVMHALWKISHGHREQATMVRFLANDFREPRWRTAANKNAYVLLGKQRFELAAAFFLLADRVRDAAFVCLRNLHDPQLAVAVCRGYEGDDGPVLTALLRDELLPAAQTDRDPWRAVLLHCLLSEPAAGFEVIRRACRTSDDPVNNSSTGGHFTYDPALLSLINGLRQEAQAHRTERLRLGAQASGSPVFDEAAYAAIVPRALATYSNRGQPWVGWAAFHWAHELRTTLDTAQADISSGRWNAASSHATGTADSLTSGTFSFGDWGWNPTPTPAAGYDKQGGQESGMIRTGGAVVATNGRVKKDTDAANGGDLSAQLDRFLATQRLTLGQKLLGTLFQASPLSRTVDPDRLNSVLRDARTVARHCLNPSSEVSEDKGAETHIVQDGLRWWYTLCGADGMAALVQLQTLGLGNGDKNPADIPGNALAYLGLLDTLELSGVRRLQRTLCAPLGGMNDHVGNEHDETHHQLALLAEHYPILFTFGRAAAARPAEATSVVAAVGSLDPARIRLNALGLVLMTDLTVTLIHRARYASALTGLHLYRDTLRLLWGLTPDADPWHVRRQLLTWLQQVDE</sequence>
<feature type="region of interest" description="Disordered" evidence="2">
    <location>
        <begin position="1513"/>
        <end position="1532"/>
    </location>
</feature>
<dbReference type="Pfam" id="PF07690">
    <property type="entry name" value="MFS_1"/>
    <property type="match status" value="1"/>
</dbReference>
<keyword evidence="3" id="KW-1133">Transmembrane helix</keyword>
<feature type="region of interest" description="Disordered" evidence="2">
    <location>
        <begin position="1021"/>
        <end position="1042"/>
    </location>
</feature>
<feature type="transmembrane region" description="Helical" evidence="3">
    <location>
        <begin position="138"/>
        <end position="159"/>
    </location>
</feature>
<evidence type="ECO:0000259" key="4">
    <source>
        <dbReference type="Pfam" id="PF12234"/>
    </source>
</evidence>
<feature type="domain" description="RAVE complex protein Rav1 C-terminal" evidence="4">
    <location>
        <begin position="1449"/>
        <end position="1891"/>
    </location>
</feature>
<evidence type="ECO:0000256" key="2">
    <source>
        <dbReference type="SAM" id="MobiDB-lite"/>
    </source>
</evidence>
<accession>A0A9W8AF76</accession>
<gene>
    <name evidence="5" type="primary">RAV1_2</name>
    <name evidence="5" type="ORF">IWQ60_003944</name>
</gene>
<dbReference type="EMBL" id="JANBPT010000179">
    <property type="protein sequence ID" value="KAJ1926251.1"/>
    <property type="molecule type" value="Genomic_DNA"/>
</dbReference>
<comment type="subcellular location">
    <subcellularLocation>
        <location evidence="1">Membrane</location>
        <topology evidence="1">Multi-pass membrane protein</topology>
    </subcellularLocation>
</comment>
<dbReference type="SUPFAM" id="SSF50978">
    <property type="entry name" value="WD40 repeat-like"/>
    <property type="match status" value="1"/>
</dbReference>
<name>A0A9W8AF76_9FUNG</name>
<feature type="compositionally biased region" description="Basic and acidic residues" evidence="2">
    <location>
        <begin position="1023"/>
        <end position="1032"/>
    </location>
</feature>
<feature type="transmembrane region" description="Helical" evidence="3">
    <location>
        <begin position="52"/>
        <end position="70"/>
    </location>
</feature>
<dbReference type="GO" id="GO:0043291">
    <property type="term" value="C:RAVE complex"/>
    <property type="evidence" value="ECO:0007669"/>
    <property type="project" value="TreeGrafter"/>
</dbReference>
<evidence type="ECO:0000256" key="3">
    <source>
        <dbReference type="SAM" id="Phobius"/>
    </source>
</evidence>
<protein>
    <submittedName>
        <fullName evidence="5">Regulator of (H+)-ATPase in vacuolar membrane</fullName>
    </submittedName>
</protein>
<dbReference type="SUPFAM" id="SSF103473">
    <property type="entry name" value="MFS general substrate transporter"/>
    <property type="match status" value="1"/>
</dbReference>
<dbReference type="InterPro" id="IPR036322">
    <property type="entry name" value="WD40_repeat_dom_sf"/>
</dbReference>
<feature type="transmembrane region" description="Helical" evidence="3">
    <location>
        <begin position="293"/>
        <end position="315"/>
    </location>
</feature>
<feature type="transmembrane region" description="Helical" evidence="3">
    <location>
        <begin position="263"/>
        <end position="281"/>
    </location>
</feature>
<proteinExistence type="predicted"/>
<feature type="transmembrane region" description="Helical" evidence="3">
    <location>
        <begin position="335"/>
        <end position="358"/>
    </location>
</feature>
<keyword evidence="3" id="KW-0472">Membrane</keyword>
<feature type="compositionally biased region" description="Polar residues" evidence="2">
    <location>
        <begin position="888"/>
        <end position="903"/>
    </location>
</feature>
<comment type="caution">
    <text evidence="5">The sequence shown here is derived from an EMBL/GenBank/DDBJ whole genome shotgun (WGS) entry which is preliminary data.</text>
</comment>
<dbReference type="GO" id="GO:0016020">
    <property type="term" value="C:membrane"/>
    <property type="evidence" value="ECO:0007669"/>
    <property type="project" value="UniProtKB-SubCell"/>
</dbReference>
<dbReference type="PANTHER" id="PTHR13950:SF9">
    <property type="entry name" value="RABCONNECTIN-3A"/>
    <property type="match status" value="1"/>
</dbReference>
<dbReference type="Gene3D" id="1.20.1250.20">
    <property type="entry name" value="MFS general substrate transporter like domains"/>
    <property type="match status" value="1"/>
</dbReference>
<feature type="transmembrane region" description="Helical" evidence="3">
    <location>
        <begin position="403"/>
        <end position="425"/>
    </location>
</feature>
<dbReference type="Pfam" id="PF12234">
    <property type="entry name" value="Rav1p_C"/>
    <property type="match status" value="1"/>
</dbReference>
<reference evidence="5" key="1">
    <citation type="submission" date="2022-07" db="EMBL/GenBank/DDBJ databases">
        <title>Phylogenomic reconstructions and comparative analyses of Kickxellomycotina fungi.</title>
        <authorList>
            <person name="Reynolds N.K."/>
            <person name="Stajich J.E."/>
            <person name="Barry K."/>
            <person name="Grigoriev I.V."/>
            <person name="Crous P."/>
            <person name="Smith M.E."/>
        </authorList>
    </citation>
    <scope>NUCLEOTIDE SEQUENCE</scope>
    <source>
        <strain evidence="5">RSA 861</strain>
    </source>
</reference>
<feature type="non-terminal residue" evidence="5">
    <location>
        <position position="1"/>
    </location>
</feature>
<evidence type="ECO:0000256" key="1">
    <source>
        <dbReference type="ARBA" id="ARBA00004141"/>
    </source>
</evidence>
<feature type="transmembrane region" description="Helical" evidence="3">
    <location>
        <begin position="370"/>
        <end position="391"/>
    </location>
</feature>
<dbReference type="InterPro" id="IPR022033">
    <property type="entry name" value="Rav1p_C"/>
</dbReference>
<dbReference type="InterPro" id="IPR036259">
    <property type="entry name" value="MFS_trans_sf"/>
</dbReference>
<dbReference type="PANTHER" id="PTHR13950">
    <property type="entry name" value="RABCONNECTIN-RELATED"/>
    <property type="match status" value="1"/>
</dbReference>
<keyword evidence="3" id="KW-0812">Transmembrane</keyword>
<feature type="transmembrane region" description="Helical" evidence="3">
    <location>
        <begin position="171"/>
        <end position="198"/>
    </location>
</feature>
<dbReference type="InterPro" id="IPR052208">
    <property type="entry name" value="DmX-like/RAVE_component"/>
</dbReference>
<feature type="transmembrane region" description="Helical" evidence="3">
    <location>
        <begin position="508"/>
        <end position="531"/>
    </location>
</feature>
<dbReference type="OrthoDB" id="342131at2759"/>
<evidence type="ECO:0000313" key="5">
    <source>
        <dbReference type="EMBL" id="KAJ1926251.1"/>
    </source>
</evidence>
<dbReference type="InterPro" id="IPR011701">
    <property type="entry name" value="MFS"/>
</dbReference>
<keyword evidence="6" id="KW-1185">Reference proteome</keyword>
<feature type="transmembrane region" description="Helical" evidence="3">
    <location>
        <begin position="12"/>
        <end position="32"/>
    </location>
</feature>
<feature type="region of interest" description="Disordered" evidence="2">
    <location>
        <begin position="876"/>
        <end position="906"/>
    </location>
</feature>
<organism evidence="5 6">
    <name type="scientific">Tieghemiomyces parasiticus</name>
    <dbReference type="NCBI Taxonomy" id="78921"/>
    <lineage>
        <taxon>Eukaryota</taxon>
        <taxon>Fungi</taxon>
        <taxon>Fungi incertae sedis</taxon>
        <taxon>Zoopagomycota</taxon>
        <taxon>Kickxellomycotina</taxon>
        <taxon>Dimargaritomycetes</taxon>
        <taxon>Dimargaritales</taxon>
        <taxon>Dimargaritaceae</taxon>
        <taxon>Tieghemiomyces</taxon>
    </lineage>
</organism>
<dbReference type="GO" id="GO:0022857">
    <property type="term" value="F:transmembrane transporter activity"/>
    <property type="evidence" value="ECO:0007669"/>
    <property type="project" value="InterPro"/>
</dbReference>
<evidence type="ECO:0000313" key="6">
    <source>
        <dbReference type="Proteomes" id="UP001150569"/>
    </source>
</evidence>